<evidence type="ECO:0000313" key="7">
    <source>
        <dbReference type="EMBL" id="KAF7493639.1"/>
    </source>
</evidence>
<evidence type="ECO:0000313" key="9">
    <source>
        <dbReference type="Proteomes" id="UP000070412"/>
    </source>
</evidence>
<sequence length="353" mass="38886">MMIKFANVIGSAEATLSPSSSTSSMDDRSLDPNSDEVQVATEAKELINVCDEIKNRRLDVSKRRDSGNNANVTMQATPRSGQPPHSTSLQKSSKAMKQPSSIPSKSAPINAKNSNISLSSSSTSSTSSSLSSSSATSTSSSTTNIINRQSSTYSTSSSLDDIEQSCAHIQPNDVIIDQNQAIAIEVPPNTLKIDLLPFKAATEVHPEPGDIIEFDRTLFSQWAIYVGDGDVVVIVATNSPESEIANVQRAPMIVVARENFCRVNNKLLRAKERNLLPFHNEIVVRKALSKVGSTVPYNVMQCNSEHYVTEWKYGQRWSDQVCRIFTMNRLLHCFILFNLIFFTKSEICSKKRT</sequence>
<dbReference type="Pfam" id="PF04970">
    <property type="entry name" value="LRAT"/>
    <property type="match status" value="1"/>
</dbReference>
<dbReference type="InterPro" id="IPR051496">
    <property type="entry name" value="H-rev107_PLA/AT"/>
</dbReference>
<dbReference type="Gene3D" id="3.90.1720.10">
    <property type="entry name" value="endopeptidase domain like (from Nostoc punctiforme)"/>
    <property type="match status" value="1"/>
</dbReference>
<accession>A0A834RBT2</accession>
<protein>
    <submittedName>
        <fullName evidence="7">HRAS-like suppressor 2</fullName>
    </submittedName>
</protein>
<evidence type="ECO:0000313" key="8">
    <source>
        <dbReference type="EnsemblMetazoa" id="KAF7493639.1"/>
    </source>
</evidence>
<dbReference type="GO" id="GO:0008970">
    <property type="term" value="F:phospholipase A1 activity"/>
    <property type="evidence" value="ECO:0007669"/>
    <property type="project" value="TreeGrafter"/>
</dbReference>
<proteinExistence type="inferred from homology"/>
<dbReference type="InterPro" id="IPR007053">
    <property type="entry name" value="LRAT_dom"/>
</dbReference>
<keyword evidence="4" id="KW-0443">Lipid metabolism</keyword>
<organism evidence="7">
    <name type="scientific">Sarcoptes scabiei</name>
    <name type="common">Itch mite</name>
    <name type="synonym">Acarus scabiei</name>
    <dbReference type="NCBI Taxonomy" id="52283"/>
    <lineage>
        <taxon>Eukaryota</taxon>
        <taxon>Metazoa</taxon>
        <taxon>Ecdysozoa</taxon>
        <taxon>Arthropoda</taxon>
        <taxon>Chelicerata</taxon>
        <taxon>Arachnida</taxon>
        <taxon>Acari</taxon>
        <taxon>Acariformes</taxon>
        <taxon>Sarcoptiformes</taxon>
        <taxon>Astigmata</taxon>
        <taxon>Psoroptidia</taxon>
        <taxon>Sarcoptoidea</taxon>
        <taxon>Sarcoptidae</taxon>
        <taxon>Sarcoptinae</taxon>
        <taxon>Sarcoptes</taxon>
    </lineage>
</organism>
<keyword evidence="3" id="KW-0378">Hydrolase</keyword>
<feature type="region of interest" description="Disordered" evidence="5">
    <location>
        <begin position="14"/>
        <end position="36"/>
    </location>
</feature>
<evidence type="ECO:0000259" key="6">
    <source>
        <dbReference type="PROSITE" id="PS51934"/>
    </source>
</evidence>
<dbReference type="GO" id="GO:0004623">
    <property type="term" value="F:phospholipase A2 activity"/>
    <property type="evidence" value="ECO:0007669"/>
    <property type="project" value="TreeGrafter"/>
</dbReference>
<keyword evidence="2" id="KW-0808">Transferase</keyword>
<dbReference type="Proteomes" id="UP000070412">
    <property type="component" value="Unassembled WGS sequence"/>
</dbReference>
<dbReference type="EnsemblMetazoa" id="SSS_4322s_mrna">
    <property type="protein sequence ID" value="KAF7493639.1"/>
    <property type="gene ID" value="SSS_4322"/>
</dbReference>
<dbReference type="OrthoDB" id="10051797at2759"/>
<feature type="region of interest" description="Disordered" evidence="5">
    <location>
        <begin position="58"/>
        <end position="143"/>
    </location>
</feature>
<feature type="compositionally biased region" description="Low complexity" evidence="5">
    <location>
        <begin position="113"/>
        <end position="143"/>
    </location>
</feature>
<comment type="similarity">
    <text evidence="1">Belongs to the H-rev107 family.</text>
</comment>
<dbReference type="EMBL" id="WVUK01000055">
    <property type="protein sequence ID" value="KAF7493639.1"/>
    <property type="molecule type" value="Genomic_DNA"/>
</dbReference>
<evidence type="ECO:0000256" key="2">
    <source>
        <dbReference type="ARBA" id="ARBA00022679"/>
    </source>
</evidence>
<dbReference type="GO" id="GO:0016410">
    <property type="term" value="F:N-acyltransferase activity"/>
    <property type="evidence" value="ECO:0007669"/>
    <property type="project" value="TreeGrafter"/>
</dbReference>
<gene>
    <name evidence="7" type="ORF">SSS_4322</name>
</gene>
<feature type="compositionally biased region" description="Low complexity" evidence="5">
    <location>
        <begin position="14"/>
        <end position="24"/>
    </location>
</feature>
<evidence type="ECO:0000256" key="4">
    <source>
        <dbReference type="ARBA" id="ARBA00023098"/>
    </source>
</evidence>
<evidence type="ECO:0000256" key="1">
    <source>
        <dbReference type="ARBA" id="ARBA00007824"/>
    </source>
</evidence>
<feature type="domain" description="LRAT" evidence="6">
    <location>
        <begin position="211"/>
        <end position="320"/>
    </location>
</feature>
<dbReference type="PROSITE" id="PS51934">
    <property type="entry name" value="LRAT"/>
    <property type="match status" value="1"/>
</dbReference>
<keyword evidence="9" id="KW-1185">Reference proteome</keyword>
<dbReference type="GO" id="GO:0005737">
    <property type="term" value="C:cytoplasm"/>
    <property type="evidence" value="ECO:0007669"/>
    <property type="project" value="TreeGrafter"/>
</dbReference>
<evidence type="ECO:0000256" key="5">
    <source>
        <dbReference type="SAM" id="MobiDB-lite"/>
    </source>
</evidence>
<reference evidence="7" key="2">
    <citation type="submission" date="2020-01" db="EMBL/GenBank/DDBJ databases">
        <authorList>
            <person name="Korhonen P.K.K."/>
            <person name="Guangxu M.G."/>
            <person name="Wang T.W."/>
            <person name="Stroehlein A.J.S."/>
            <person name="Young N.D."/>
            <person name="Ang C.-S.A."/>
            <person name="Fernando D.W.F."/>
            <person name="Lu H.L."/>
            <person name="Taylor S.T."/>
            <person name="Ehtesham M.E.M."/>
            <person name="Najaraj S.H.N."/>
            <person name="Harsha G.H.G."/>
            <person name="Madugundu A.M."/>
            <person name="Renuse S.R."/>
            <person name="Holt D.H."/>
            <person name="Pandey A.P."/>
            <person name="Papenfuss A.P."/>
            <person name="Gasser R.B.G."/>
            <person name="Fischer K.F."/>
        </authorList>
    </citation>
    <scope>NUCLEOTIDE SEQUENCE</scope>
    <source>
        <strain evidence="7">SSS_KF_BRIS2020</strain>
    </source>
</reference>
<dbReference type="AlphaFoldDB" id="A0A834RBT2"/>
<dbReference type="PANTHER" id="PTHR13943:SF77">
    <property type="entry name" value="LRAT DOMAIN-CONTAINING PROTEIN"/>
    <property type="match status" value="1"/>
</dbReference>
<reference evidence="8" key="3">
    <citation type="submission" date="2022-06" db="UniProtKB">
        <authorList>
            <consortium name="EnsemblMetazoa"/>
        </authorList>
    </citation>
    <scope>IDENTIFICATION</scope>
</reference>
<dbReference type="GO" id="GO:0070292">
    <property type="term" value="P:N-acylphosphatidylethanolamine metabolic process"/>
    <property type="evidence" value="ECO:0007669"/>
    <property type="project" value="TreeGrafter"/>
</dbReference>
<name>A0A834RBT2_SARSC</name>
<evidence type="ECO:0000256" key="3">
    <source>
        <dbReference type="ARBA" id="ARBA00022801"/>
    </source>
</evidence>
<reference evidence="9" key="1">
    <citation type="journal article" date="2020" name="PLoS Negl. Trop. Dis.">
        <title>High-quality nuclear genome for Sarcoptes scabiei-A critical resource for a neglected parasite.</title>
        <authorList>
            <person name="Korhonen P.K."/>
            <person name="Gasser R.B."/>
            <person name="Ma G."/>
            <person name="Wang T."/>
            <person name="Stroehlein A.J."/>
            <person name="Young N.D."/>
            <person name="Ang C.S."/>
            <person name="Fernando D.D."/>
            <person name="Lu H.C."/>
            <person name="Taylor S."/>
            <person name="Reynolds S.L."/>
            <person name="Mofiz E."/>
            <person name="Najaraj S.H."/>
            <person name="Gowda H."/>
            <person name="Madugundu A."/>
            <person name="Renuse S."/>
            <person name="Holt D."/>
            <person name="Pandey A."/>
            <person name="Papenfuss A.T."/>
            <person name="Fischer K."/>
        </authorList>
    </citation>
    <scope>NUCLEOTIDE SEQUENCE [LARGE SCALE GENOMIC DNA]</scope>
</reference>
<dbReference type="PANTHER" id="PTHR13943">
    <property type="entry name" value="HRAS-LIKE SUPPRESSOR - RELATED"/>
    <property type="match status" value="1"/>
</dbReference>
<feature type="compositionally biased region" description="Polar residues" evidence="5">
    <location>
        <begin position="67"/>
        <end position="104"/>
    </location>
</feature>